<dbReference type="Gene3D" id="3.30.1920.10">
    <property type="entry name" value="Baseplate protein-like domains - 2 layer sandwich fold"/>
    <property type="match status" value="1"/>
</dbReference>
<sequence length="313" mass="34846">MTFTAITADRKMFTLCSPLSCCMEYEQGIPADALTAAFPYRSDIPQLAYIVVQKDKKPVFTGVIDEQRFLSVEGEGMVMLSARSLAALLLDNEAMPQNYNNPDAQTIFLRHIQPLGITQYSCEKKPRAASFTVDKGSTHWQVLESFCRVCLDSYPAVDETGRVCMCGRPGGENALLFANTGEGIRFTRFEKTVKRCKRLSEVLVKTSVDGAYSTPVRNAVALSEGVIRRRYLNASELSGNSVLDADKMIREGEYASVEITLSCPSPLLGCMGRTARILYGEETYDGLYISGLQYTCAREEEKTVLLFSKYRKE</sequence>
<dbReference type="EMBL" id="DVFW01000042">
    <property type="protein sequence ID" value="HIQ81207.1"/>
    <property type="molecule type" value="Genomic_DNA"/>
</dbReference>
<gene>
    <name evidence="1" type="ORF">IAD32_08010</name>
</gene>
<evidence type="ECO:0000313" key="2">
    <source>
        <dbReference type="Proteomes" id="UP000886787"/>
    </source>
</evidence>
<dbReference type="Gene3D" id="2.30.300.10">
    <property type="entry name" value="Baseplate protein-like domain - beta roll fold"/>
    <property type="match status" value="1"/>
</dbReference>
<dbReference type="InterPro" id="IPR023399">
    <property type="entry name" value="Baseplate-like_2-layer_sand"/>
</dbReference>
<dbReference type="Gene3D" id="3.55.50.10">
    <property type="entry name" value="Baseplate protein-like domains"/>
    <property type="match status" value="1"/>
</dbReference>
<reference evidence="1" key="1">
    <citation type="submission" date="2020-10" db="EMBL/GenBank/DDBJ databases">
        <authorList>
            <person name="Gilroy R."/>
        </authorList>
    </citation>
    <scope>NUCLEOTIDE SEQUENCE</scope>
    <source>
        <strain evidence="1">ChiSjej1B19-3389</strain>
    </source>
</reference>
<organism evidence="1 2">
    <name type="scientific">Candidatus Scatavimonas merdigallinarum</name>
    <dbReference type="NCBI Taxonomy" id="2840914"/>
    <lineage>
        <taxon>Bacteria</taxon>
        <taxon>Bacillati</taxon>
        <taxon>Bacillota</taxon>
        <taxon>Clostridia</taxon>
        <taxon>Eubacteriales</taxon>
        <taxon>Oscillospiraceae</taxon>
        <taxon>Oscillospiraceae incertae sedis</taxon>
        <taxon>Candidatus Scatavimonas</taxon>
    </lineage>
</organism>
<comment type="caution">
    <text evidence="1">The sequence shown here is derived from an EMBL/GenBank/DDBJ whole genome shotgun (WGS) entry which is preliminary data.</text>
</comment>
<accession>A0A9D0ZIH1</accession>
<dbReference type="AlphaFoldDB" id="A0A9D0ZIH1"/>
<dbReference type="SUPFAM" id="SSF69279">
    <property type="entry name" value="Phage tail proteins"/>
    <property type="match status" value="1"/>
</dbReference>
<name>A0A9D0ZIH1_9FIRM</name>
<protein>
    <submittedName>
        <fullName evidence="1">Uncharacterized protein</fullName>
    </submittedName>
</protein>
<reference evidence="1" key="2">
    <citation type="journal article" date="2021" name="PeerJ">
        <title>Extensive microbial diversity within the chicken gut microbiome revealed by metagenomics and culture.</title>
        <authorList>
            <person name="Gilroy R."/>
            <person name="Ravi A."/>
            <person name="Getino M."/>
            <person name="Pursley I."/>
            <person name="Horton D.L."/>
            <person name="Alikhan N.F."/>
            <person name="Baker D."/>
            <person name="Gharbi K."/>
            <person name="Hall N."/>
            <person name="Watson M."/>
            <person name="Adriaenssens E.M."/>
            <person name="Foster-Nyarko E."/>
            <person name="Jarju S."/>
            <person name="Secka A."/>
            <person name="Antonio M."/>
            <person name="Oren A."/>
            <person name="Chaudhuri R.R."/>
            <person name="La Ragione R."/>
            <person name="Hildebrand F."/>
            <person name="Pallen M.J."/>
        </authorList>
    </citation>
    <scope>NUCLEOTIDE SEQUENCE</scope>
    <source>
        <strain evidence="1">ChiSjej1B19-3389</strain>
    </source>
</reference>
<dbReference type="Proteomes" id="UP000886787">
    <property type="component" value="Unassembled WGS sequence"/>
</dbReference>
<proteinExistence type="predicted"/>
<evidence type="ECO:0000313" key="1">
    <source>
        <dbReference type="EMBL" id="HIQ81207.1"/>
    </source>
</evidence>